<protein>
    <recommendedName>
        <fullName evidence="11">Box C/D snoRNA protein 1</fullName>
    </recommendedName>
    <alternativeName>
        <fullName evidence="12">Zinc finger HIT domain-containing protein 6</fullName>
    </alternativeName>
</protein>
<evidence type="ECO:0000256" key="5">
    <source>
        <dbReference type="ARBA" id="ARBA00022771"/>
    </source>
</evidence>
<evidence type="ECO:0000256" key="10">
    <source>
        <dbReference type="ARBA" id="ARBA00061949"/>
    </source>
</evidence>
<name>A0A0D1YVV7_9EURO</name>
<dbReference type="AlphaFoldDB" id="A0A0D1YVV7"/>
<evidence type="ECO:0000256" key="11">
    <source>
        <dbReference type="ARBA" id="ARBA00068630"/>
    </source>
</evidence>
<dbReference type="CDD" id="cd23023">
    <property type="entry name" value="zf-HIT_BCD1"/>
    <property type="match status" value="1"/>
</dbReference>
<dbReference type="Pfam" id="PF04438">
    <property type="entry name" value="zf-HIT"/>
    <property type="match status" value="1"/>
</dbReference>
<evidence type="ECO:0000256" key="4">
    <source>
        <dbReference type="ARBA" id="ARBA00022723"/>
    </source>
</evidence>
<comment type="function">
    <text evidence="8">Required for box C/D snoRNAs accumulation involved in snoRNA processing, snoRNA transport to the nucleolus and ribosome biogenesis.</text>
</comment>
<evidence type="ECO:0000256" key="7">
    <source>
        <dbReference type="ARBA" id="ARBA00022843"/>
    </source>
</evidence>
<evidence type="ECO:0000313" key="15">
    <source>
        <dbReference type="EMBL" id="KIV86687.1"/>
    </source>
</evidence>
<dbReference type="Gene3D" id="3.30.60.190">
    <property type="match status" value="1"/>
</dbReference>
<keyword evidence="3" id="KW-0597">Phosphoprotein</keyword>
<organism evidence="15 16">
    <name type="scientific">Exophiala sideris</name>
    <dbReference type="NCBI Taxonomy" id="1016849"/>
    <lineage>
        <taxon>Eukaryota</taxon>
        <taxon>Fungi</taxon>
        <taxon>Dikarya</taxon>
        <taxon>Ascomycota</taxon>
        <taxon>Pezizomycotina</taxon>
        <taxon>Eurotiomycetes</taxon>
        <taxon>Chaetothyriomycetidae</taxon>
        <taxon>Chaetothyriales</taxon>
        <taxon>Herpotrichiellaceae</taxon>
        <taxon>Exophiala</taxon>
    </lineage>
</organism>
<dbReference type="InterPro" id="IPR007529">
    <property type="entry name" value="Znf_HIT"/>
</dbReference>
<evidence type="ECO:0000259" key="14">
    <source>
        <dbReference type="PROSITE" id="PS51083"/>
    </source>
</evidence>
<sequence length="380" mass="42510">MPDTGGESLLTDLCAICHANPIKYTCPRCGIHTCSLPCVKRHKTWAQCSGIRNPAAYRKRADLATPGSVDQDFNFITSVERSLQKADDLPLNRDKALAPSGLRHQGHGSKKGRLDTEVEERGIRLVRAPHGLSRSRQNKSRWGSQKENCIMWTTEWIHHDGTTRTQNIVESRTVREAFVHCFGKNALGGKRKRKRSDLEAANLRAVEDDTLEVQATQEEAIQDPAPTENNVAPEEPIPDDAAPVHEELQVSNTSEEAATKIQASDSTDRLHSLHFYLLRPMTTAKLKCLIPISQTSTLKDVLQGRTILEFPTFYVRQEPPEALPEPFITEEKYDNHYGKEIPIDLPAYVPNDTATNEPPTSLADIDEQKVLEVLQKDLIG</sequence>
<evidence type="ECO:0000256" key="13">
    <source>
        <dbReference type="PROSITE-ProRule" id="PRU00453"/>
    </source>
</evidence>
<dbReference type="SUPFAM" id="SSF144232">
    <property type="entry name" value="HIT/MYND zinc finger-like"/>
    <property type="match status" value="1"/>
</dbReference>
<keyword evidence="1" id="KW-1017">Isopeptide bond</keyword>
<dbReference type="InterPro" id="IPR051639">
    <property type="entry name" value="BCD1"/>
</dbReference>
<feature type="domain" description="HIT-type" evidence="14">
    <location>
        <begin position="14"/>
        <end position="48"/>
    </location>
</feature>
<evidence type="ECO:0000256" key="8">
    <source>
        <dbReference type="ARBA" id="ARBA00049598"/>
    </source>
</evidence>
<dbReference type="GO" id="GO:0008270">
    <property type="term" value="F:zinc ion binding"/>
    <property type="evidence" value="ECO:0007669"/>
    <property type="project" value="UniProtKB-UniRule"/>
</dbReference>
<dbReference type="EMBL" id="KN846951">
    <property type="protein sequence ID" value="KIV86687.1"/>
    <property type="molecule type" value="Genomic_DNA"/>
</dbReference>
<keyword evidence="5 13" id="KW-0863">Zinc-finger</keyword>
<evidence type="ECO:0000256" key="6">
    <source>
        <dbReference type="ARBA" id="ARBA00022833"/>
    </source>
</evidence>
<dbReference type="STRING" id="1016849.A0A0D1YVV7"/>
<keyword evidence="7" id="KW-0832">Ubl conjugation</keyword>
<gene>
    <name evidence="15" type="ORF">PV11_02284</name>
</gene>
<evidence type="ECO:0000313" key="16">
    <source>
        <dbReference type="Proteomes" id="UP000053599"/>
    </source>
</evidence>
<dbReference type="FunFam" id="3.30.60.190:FF:000001">
    <property type="entry name" value="box C/D snoRNA protein 1"/>
    <property type="match status" value="1"/>
</dbReference>
<dbReference type="Proteomes" id="UP000053599">
    <property type="component" value="Unassembled WGS sequence"/>
</dbReference>
<dbReference type="PROSITE" id="PS51083">
    <property type="entry name" value="ZF_HIT"/>
    <property type="match status" value="1"/>
</dbReference>
<dbReference type="GO" id="GO:0000463">
    <property type="term" value="P:maturation of LSU-rRNA from tricistronic rRNA transcript (SSU-rRNA, 5.8S rRNA, LSU-rRNA)"/>
    <property type="evidence" value="ECO:0007669"/>
    <property type="project" value="TreeGrafter"/>
</dbReference>
<keyword evidence="4" id="KW-0479">Metal-binding</keyword>
<dbReference type="InterPro" id="IPR057721">
    <property type="entry name" value="BCD1_alpha/beta"/>
</dbReference>
<evidence type="ECO:0000256" key="12">
    <source>
        <dbReference type="ARBA" id="ARBA00077531"/>
    </source>
</evidence>
<keyword evidence="2" id="KW-0690">Ribosome biogenesis</keyword>
<keyword evidence="6" id="KW-0862">Zinc</keyword>
<comment type="similarity">
    <text evidence="9">Belongs to the BCD1 family.</text>
</comment>
<evidence type="ECO:0000256" key="9">
    <source>
        <dbReference type="ARBA" id="ARBA00049654"/>
    </source>
</evidence>
<evidence type="ECO:0000256" key="1">
    <source>
        <dbReference type="ARBA" id="ARBA00022499"/>
    </source>
</evidence>
<comment type="subunit">
    <text evidence="10">Interacts with FBL, SNU13, NOP58, NUFIP1, RUVBL1, RUVBL2 and TAF9. Interacts (via HIT-type zinc finger) with the RUVBL1/RUVBL2 complex in the presence of ADP.</text>
</comment>
<dbReference type="Pfam" id="PF25790">
    <property type="entry name" value="BCD1"/>
    <property type="match status" value="1"/>
</dbReference>
<dbReference type="PANTHER" id="PTHR13483:SF11">
    <property type="entry name" value="ZINC FINGER HIT DOMAIN-CONTAINING PROTEIN 3"/>
    <property type="match status" value="1"/>
</dbReference>
<accession>A0A0D1YVV7</accession>
<reference evidence="15 16" key="1">
    <citation type="submission" date="2015-01" db="EMBL/GenBank/DDBJ databases">
        <title>The Genome Sequence of Exophiala sideris CBS121828.</title>
        <authorList>
            <consortium name="The Broad Institute Genomics Platform"/>
            <person name="Cuomo C."/>
            <person name="de Hoog S."/>
            <person name="Gorbushina A."/>
            <person name="Stielow B."/>
            <person name="Teixiera M."/>
            <person name="Abouelleil A."/>
            <person name="Chapman S.B."/>
            <person name="Priest M."/>
            <person name="Young S.K."/>
            <person name="Wortman J."/>
            <person name="Nusbaum C."/>
            <person name="Birren B."/>
        </authorList>
    </citation>
    <scope>NUCLEOTIDE SEQUENCE [LARGE SCALE GENOMIC DNA]</scope>
    <source>
        <strain evidence="15 16">CBS 121828</strain>
    </source>
</reference>
<dbReference type="OrthoDB" id="272357at2759"/>
<evidence type="ECO:0000256" key="3">
    <source>
        <dbReference type="ARBA" id="ARBA00022553"/>
    </source>
</evidence>
<evidence type="ECO:0000256" key="2">
    <source>
        <dbReference type="ARBA" id="ARBA00022517"/>
    </source>
</evidence>
<dbReference type="GO" id="GO:0005634">
    <property type="term" value="C:nucleus"/>
    <property type="evidence" value="ECO:0007669"/>
    <property type="project" value="TreeGrafter"/>
</dbReference>
<proteinExistence type="inferred from homology"/>
<dbReference type="GO" id="GO:0000492">
    <property type="term" value="P:box C/D snoRNP assembly"/>
    <property type="evidence" value="ECO:0007669"/>
    <property type="project" value="TreeGrafter"/>
</dbReference>
<dbReference type="GO" id="GO:0048254">
    <property type="term" value="P:snoRNA localization"/>
    <property type="evidence" value="ECO:0007669"/>
    <property type="project" value="TreeGrafter"/>
</dbReference>
<dbReference type="GO" id="GO:0070761">
    <property type="term" value="C:pre-snoRNP complex"/>
    <property type="evidence" value="ECO:0007669"/>
    <property type="project" value="TreeGrafter"/>
</dbReference>
<dbReference type="HOGENOM" id="CLU_025524_5_1_1"/>
<dbReference type="PANTHER" id="PTHR13483">
    <property type="entry name" value="BOX C_D SNORNA PROTEIN 1-RELATED"/>
    <property type="match status" value="1"/>
</dbReference>